<dbReference type="InParanoid" id="A0A3N4KNC2"/>
<sequence length="503" mass="56168">MAVHNPSNPLLLPLDTRGSPRRFENRSNFNIKSDFTLFPPSSPLDNFLCQTSDPISSRLFSQPTTGSYSMDTTTIPTTENNSTTEKYKPYLPSPLYVRDPETSSPTSDHLSYTCSSGNTKFNPPQQGQGQGGIHNSLPLGRMRDTDPSQRIPYSPESLASEYRYSTSGQETQLNRTTPKARGTSPSGGHNPPMYGINESAGPGSYFSASFSLEKEQSGSRNMSNNRGIPRSSSRYHPYPSTYGTPSPHADGTRAASYDERMIQGGISQRGEPLRSSFNGESEYSQNSPPHQSRVQDEHREAASQWPRTAWLTTATPDLTSSQQSSSGAPYPTSYTPYDSSANVYRAPSVYAPPYESGAALPIQLRHGGIETLNSNQLANAIHCPHCTQKFPTTEQFTKHQQKHQKMYRCRFDNCSRTEGFATPNDRERHEKSVHKIPGFYWRCLDPNCSSFRKEFARRDNLKDHLKRMHTMPPGVDEAEANAWRSQMADNGKYEKPDTQMSGQ</sequence>
<dbReference type="AlphaFoldDB" id="A0A3N4KNC2"/>
<feature type="compositionally biased region" description="Polar residues" evidence="1">
    <location>
        <begin position="60"/>
        <end position="71"/>
    </location>
</feature>
<dbReference type="Proteomes" id="UP000277580">
    <property type="component" value="Unassembled WGS sequence"/>
</dbReference>
<keyword evidence="4" id="KW-1185">Reference proteome</keyword>
<dbReference type="STRING" id="1392247.A0A3N4KNC2"/>
<evidence type="ECO:0000256" key="1">
    <source>
        <dbReference type="SAM" id="MobiDB-lite"/>
    </source>
</evidence>
<evidence type="ECO:0000259" key="2">
    <source>
        <dbReference type="PROSITE" id="PS00028"/>
    </source>
</evidence>
<dbReference type="PROSITE" id="PS00028">
    <property type="entry name" value="ZINC_FINGER_C2H2_1"/>
    <property type="match status" value="1"/>
</dbReference>
<name>A0A3N4KNC2_9PEZI</name>
<evidence type="ECO:0000313" key="4">
    <source>
        <dbReference type="Proteomes" id="UP000277580"/>
    </source>
</evidence>
<feature type="compositionally biased region" description="Low complexity" evidence="1">
    <location>
        <begin position="229"/>
        <end position="240"/>
    </location>
</feature>
<dbReference type="OrthoDB" id="654211at2759"/>
<feature type="region of interest" description="Disordered" evidence="1">
    <location>
        <begin position="268"/>
        <end position="309"/>
    </location>
</feature>
<feature type="region of interest" description="Disordered" evidence="1">
    <location>
        <begin position="467"/>
        <end position="503"/>
    </location>
</feature>
<feature type="compositionally biased region" description="Low complexity" evidence="1">
    <location>
        <begin position="72"/>
        <end position="84"/>
    </location>
</feature>
<dbReference type="InterPro" id="IPR013087">
    <property type="entry name" value="Znf_C2H2_type"/>
</dbReference>
<feature type="region of interest" description="Disordered" evidence="1">
    <location>
        <begin position="60"/>
        <end position="200"/>
    </location>
</feature>
<organism evidence="3 4">
    <name type="scientific">Morchella conica CCBAS932</name>
    <dbReference type="NCBI Taxonomy" id="1392247"/>
    <lineage>
        <taxon>Eukaryota</taxon>
        <taxon>Fungi</taxon>
        <taxon>Dikarya</taxon>
        <taxon>Ascomycota</taxon>
        <taxon>Pezizomycotina</taxon>
        <taxon>Pezizomycetes</taxon>
        <taxon>Pezizales</taxon>
        <taxon>Morchellaceae</taxon>
        <taxon>Morchella</taxon>
    </lineage>
</organism>
<dbReference type="SMART" id="SM00355">
    <property type="entry name" value="ZnF_C2H2"/>
    <property type="match status" value="3"/>
</dbReference>
<evidence type="ECO:0000313" key="3">
    <source>
        <dbReference type="EMBL" id="RPB09851.1"/>
    </source>
</evidence>
<feature type="region of interest" description="Disordered" evidence="1">
    <location>
        <begin position="212"/>
        <end position="255"/>
    </location>
</feature>
<dbReference type="EMBL" id="ML119148">
    <property type="protein sequence ID" value="RPB09851.1"/>
    <property type="molecule type" value="Genomic_DNA"/>
</dbReference>
<gene>
    <name evidence="3" type="ORF">P167DRAFT_547790</name>
</gene>
<feature type="compositionally biased region" description="Polar residues" evidence="1">
    <location>
        <begin position="163"/>
        <end position="187"/>
    </location>
</feature>
<feature type="compositionally biased region" description="Polar residues" evidence="1">
    <location>
        <begin position="275"/>
        <end position="292"/>
    </location>
</feature>
<accession>A0A3N4KNC2</accession>
<reference evidence="3 4" key="1">
    <citation type="journal article" date="2018" name="Nat. Ecol. Evol.">
        <title>Pezizomycetes genomes reveal the molecular basis of ectomycorrhizal truffle lifestyle.</title>
        <authorList>
            <person name="Murat C."/>
            <person name="Payen T."/>
            <person name="Noel B."/>
            <person name="Kuo A."/>
            <person name="Morin E."/>
            <person name="Chen J."/>
            <person name="Kohler A."/>
            <person name="Krizsan K."/>
            <person name="Balestrini R."/>
            <person name="Da Silva C."/>
            <person name="Montanini B."/>
            <person name="Hainaut M."/>
            <person name="Levati E."/>
            <person name="Barry K.W."/>
            <person name="Belfiori B."/>
            <person name="Cichocki N."/>
            <person name="Clum A."/>
            <person name="Dockter R.B."/>
            <person name="Fauchery L."/>
            <person name="Guy J."/>
            <person name="Iotti M."/>
            <person name="Le Tacon F."/>
            <person name="Lindquist E.A."/>
            <person name="Lipzen A."/>
            <person name="Malagnac F."/>
            <person name="Mello A."/>
            <person name="Molinier V."/>
            <person name="Miyauchi S."/>
            <person name="Poulain J."/>
            <person name="Riccioni C."/>
            <person name="Rubini A."/>
            <person name="Sitrit Y."/>
            <person name="Splivallo R."/>
            <person name="Traeger S."/>
            <person name="Wang M."/>
            <person name="Zifcakova L."/>
            <person name="Wipf D."/>
            <person name="Zambonelli A."/>
            <person name="Paolocci F."/>
            <person name="Nowrousian M."/>
            <person name="Ottonello S."/>
            <person name="Baldrian P."/>
            <person name="Spatafora J.W."/>
            <person name="Henrissat B."/>
            <person name="Nagy L.G."/>
            <person name="Aury J.M."/>
            <person name="Wincker P."/>
            <person name="Grigoriev I.V."/>
            <person name="Bonfante P."/>
            <person name="Martin F.M."/>
        </authorList>
    </citation>
    <scope>NUCLEOTIDE SEQUENCE [LARGE SCALE GENOMIC DNA]</scope>
    <source>
        <strain evidence="3 4">CCBAS932</strain>
    </source>
</reference>
<feature type="region of interest" description="Disordered" evidence="1">
    <location>
        <begin position="314"/>
        <end position="333"/>
    </location>
</feature>
<protein>
    <recommendedName>
        <fullName evidence="2">C2H2-type domain-containing protein</fullName>
    </recommendedName>
</protein>
<feature type="domain" description="C2H2-type" evidence="2">
    <location>
        <begin position="383"/>
        <end position="403"/>
    </location>
</feature>
<proteinExistence type="predicted"/>
<feature type="compositionally biased region" description="Polar residues" evidence="1">
    <location>
        <begin position="102"/>
        <end position="124"/>
    </location>
</feature>